<sequence>MVDYSPLWDTMRKRGITQYMMLQDKILDNHTLDRLKKNMNITLITLERICTYLDCTPNDVIRFTKQE</sequence>
<evidence type="ECO:0000313" key="3">
    <source>
        <dbReference type="Proteomes" id="UP001198962"/>
    </source>
</evidence>
<evidence type="ECO:0000313" key="2">
    <source>
        <dbReference type="EMBL" id="MCC2165505.1"/>
    </source>
</evidence>
<protein>
    <submittedName>
        <fullName evidence="2">Helix-turn-helix transcriptional regulator</fullName>
    </submittedName>
</protein>
<dbReference type="Pfam" id="PF13443">
    <property type="entry name" value="HTH_26"/>
    <property type="match status" value="1"/>
</dbReference>
<keyword evidence="3" id="KW-1185">Reference proteome</keyword>
<gene>
    <name evidence="2" type="ORF">LKD32_11590</name>
</gene>
<name>A0AAE3ART2_9FIRM</name>
<dbReference type="InterPro" id="IPR010982">
    <property type="entry name" value="Lambda_DNA-bd_dom_sf"/>
</dbReference>
<feature type="domain" description="HTH cro/C1-type" evidence="1">
    <location>
        <begin position="7"/>
        <end position="65"/>
    </location>
</feature>
<dbReference type="RefSeq" id="WP_308451796.1">
    <property type="nucleotide sequence ID" value="NZ_JAJEPU010000038.1"/>
</dbReference>
<comment type="caution">
    <text evidence="2">The sequence shown here is derived from an EMBL/GenBank/DDBJ whole genome shotgun (WGS) entry which is preliminary data.</text>
</comment>
<evidence type="ECO:0000259" key="1">
    <source>
        <dbReference type="Pfam" id="PF13443"/>
    </source>
</evidence>
<dbReference type="EMBL" id="JAJEPU010000038">
    <property type="protein sequence ID" value="MCC2165505.1"/>
    <property type="molecule type" value="Genomic_DNA"/>
</dbReference>
<dbReference type="AlphaFoldDB" id="A0AAE3ART2"/>
<dbReference type="GO" id="GO:0003677">
    <property type="term" value="F:DNA binding"/>
    <property type="evidence" value="ECO:0007669"/>
    <property type="project" value="InterPro"/>
</dbReference>
<proteinExistence type="predicted"/>
<accession>A0AAE3ART2</accession>
<reference evidence="2" key="1">
    <citation type="submission" date="2021-10" db="EMBL/GenBank/DDBJ databases">
        <title>Anaerobic single-cell dispensing facilitates the cultivation of human gut bacteria.</title>
        <authorList>
            <person name="Afrizal A."/>
        </authorList>
    </citation>
    <scope>NUCLEOTIDE SEQUENCE</scope>
    <source>
        <strain evidence="2">CLA-AA-H274</strain>
    </source>
</reference>
<dbReference type="InterPro" id="IPR001387">
    <property type="entry name" value="Cro/C1-type_HTH"/>
</dbReference>
<organism evidence="2 3">
    <name type="scientific">Brotaphodocola catenula</name>
    <dbReference type="NCBI Taxonomy" id="2885361"/>
    <lineage>
        <taxon>Bacteria</taxon>
        <taxon>Bacillati</taxon>
        <taxon>Bacillota</taxon>
        <taxon>Clostridia</taxon>
        <taxon>Lachnospirales</taxon>
        <taxon>Lachnospiraceae</taxon>
        <taxon>Brotaphodocola</taxon>
    </lineage>
</organism>
<dbReference type="Proteomes" id="UP001198962">
    <property type="component" value="Unassembled WGS sequence"/>
</dbReference>
<dbReference type="Gene3D" id="1.10.260.40">
    <property type="entry name" value="lambda repressor-like DNA-binding domains"/>
    <property type="match status" value="1"/>
</dbReference>